<feature type="domain" description="DUF5940" evidence="1">
    <location>
        <begin position="1"/>
        <end position="117"/>
    </location>
</feature>
<dbReference type="STRING" id="1293054.HSACCH_00003"/>
<reference evidence="3" key="1">
    <citation type="journal article" date="2013" name="Genome Announc.">
        <title>Genome Sequence of Halanaerobium saccharolyticum subsp. saccharolyticum Strain DSM 6643T, a Halophilic Hydrogen-Producing Bacterium.</title>
        <authorList>
            <person name="Kivisto A."/>
            <person name="Larjo A."/>
            <person name="Ciranna A."/>
            <person name="Santala V."/>
            <person name="Roos C."/>
            <person name="Karp M."/>
        </authorList>
    </citation>
    <scope>NUCLEOTIDE SEQUENCE [LARGE SCALE GENOMIC DNA]</scope>
    <source>
        <strain evidence="3">DSM 6643</strain>
    </source>
</reference>
<sequence>MIAALGVKRGDLERKELMSFVKEHGMPGFAPTQGHIPSGVPFVGPAAKMMKAGQIEKAMIIGKGSLFLGRMTNQFDGVSFVIEKNSGAKKEENSVSDKEIKNMIAGAMRQMADNLLGETE</sequence>
<evidence type="ECO:0000313" key="3">
    <source>
        <dbReference type="Proteomes" id="UP000012063"/>
    </source>
</evidence>
<keyword evidence="3" id="KW-1185">Reference proteome</keyword>
<evidence type="ECO:0000313" key="2">
    <source>
        <dbReference type="EMBL" id="CCU77531.1"/>
    </source>
</evidence>
<evidence type="ECO:0000259" key="1">
    <source>
        <dbReference type="Pfam" id="PF19364"/>
    </source>
</evidence>
<dbReference type="eggNOG" id="COG0183">
    <property type="taxonomic scope" value="Bacteria"/>
</dbReference>
<organism evidence="2 3">
    <name type="scientific">Halanaerobium saccharolyticum subsp. saccharolyticum DSM 6643</name>
    <dbReference type="NCBI Taxonomy" id="1293054"/>
    <lineage>
        <taxon>Bacteria</taxon>
        <taxon>Bacillati</taxon>
        <taxon>Bacillota</taxon>
        <taxon>Clostridia</taxon>
        <taxon>Halanaerobiales</taxon>
        <taxon>Halanaerobiaceae</taxon>
        <taxon>Halanaerobium</taxon>
    </lineage>
</organism>
<protein>
    <submittedName>
        <fullName evidence="2">Glycine/sarcosine/betaine reductase component C chain 1</fullName>
    </submittedName>
</protein>
<gene>
    <name evidence="2" type="ORF">HSACCH_00003</name>
</gene>
<dbReference type="InParanoid" id="M5DXF3"/>
<dbReference type="EMBL" id="CAUI01000002">
    <property type="protein sequence ID" value="CCU77531.1"/>
    <property type="molecule type" value="Genomic_DNA"/>
</dbReference>
<dbReference type="AlphaFoldDB" id="M5DXF3"/>
<dbReference type="Proteomes" id="UP000012063">
    <property type="component" value="Unassembled WGS sequence"/>
</dbReference>
<dbReference type="InterPro" id="IPR045984">
    <property type="entry name" value="DUF5940"/>
</dbReference>
<dbReference type="Pfam" id="PF19364">
    <property type="entry name" value="DUF5940"/>
    <property type="match status" value="1"/>
</dbReference>
<name>M5DXF3_9FIRM</name>
<proteinExistence type="predicted"/>
<comment type="caution">
    <text evidence="2">The sequence shown here is derived from an EMBL/GenBank/DDBJ whole genome shotgun (WGS) entry which is preliminary data.</text>
</comment>
<accession>M5DXF3</accession>